<accession>A0ABP2BMP2</accession>
<keyword evidence="1" id="KW-1133">Transmembrane helix</keyword>
<dbReference type="Proteomes" id="UP000191812">
    <property type="component" value="Unassembled WGS sequence"/>
</dbReference>
<reference evidence="2 3" key="1">
    <citation type="submission" date="2016-01" db="EMBL/GenBank/DDBJ databases">
        <authorList>
            <person name="Regsiter A."/>
            <person name="william w."/>
        </authorList>
    </citation>
    <scope>NUCLEOTIDE SEQUENCE [LARGE SCALE GENOMIC DNA]</scope>
    <source>
        <strain evidence="2 3">CFBP 6927</strain>
    </source>
</reference>
<protein>
    <submittedName>
        <fullName evidence="2">Uncharacterized protein</fullName>
    </submittedName>
</protein>
<comment type="caution">
    <text evidence="2">The sequence shown here is derived from an EMBL/GenBank/DDBJ whole genome shotgun (WGS) entry which is preliminary data.</text>
</comment>
<keyword evidence="1" id="KW-0472">Membrane</keyword>
<organism evidence="2 3">
    <name type="scientific">Agrobacterium genomosp. 13 str. CFBP 6927</name>
    <dbReference type="NCBI Taxonomy" id="1183428"/>
    <lineage>
        <taxon>Bacteria</taxon>
        <taxon>Pseudomonadati</taxon>
        <taxon>Pseudomonadota</taxon>
        <taxon>Alphaproteobacteria</taxon>
        <taxon>Hyphomicrobiales</taxon>
        <taxon>Rhizobiaceae</taxon>
        <taxon>Rhizobium/Agrobacterium group</taxon>
        <taxon>Agrobacterium</taxon>
        <taxon>Agrobacterium tumefaciens complex</taxon>
    </lineage>
</organism>
<evidence type="ECO:0000313" key="3">
    <source>
        <dbReference type="Proteomes" id="UP000191812"/>
    </source>
</evidence>
<sequence length="77" mass="9469">MSLVFFDYPKCKSKIAVRQQIKCTKTKYFYCTFRGKHLPTKYSKHHLTYCLSVYFYYINYYSVLFSFYISPRQFLPK</sequence>
<name>A0ABP2BMP2_9HYPH</name>
<evidence type="ECO:0000313" key="2">
    <source>
        <dbReference type="EMBL" id="CUX57756.1"/>
    </source>
</evidence>
<feature type="transmembrane region" description="Helical" evidence="1">
    <location>
        <begin position="46"/>
        <end position="69"/>
    </location>
</feature>
<evidence type="ECO:0000256" key="1">
    <source>
        <dbReference type="SAM" id="Phobius"/>
    </source>
</evidence>
<gene>
    <name evidence="2" type="ORF">AGR13a_Lc30044</name>
</gene>
<proteinExistence type="predicted"/>
<keyword evidence="1" id="KW-0812">Transmembrane</keyword>
<keyword evidence="3" id="KW-1185">Reference proteome</keyword>
<dbReference type="EMBL" id="FBWH01000042">
    <property type="protein sequence ID" value="CUX57756.1"/>
    <property type="molecule type" value="Genomic_DNA"/>
</dbReference>